<proteinExistence type="predicted"/>
<evidence type="ECO:0000313" key="1">
    <source>
        <dbReference type="EMBL" id="KNY26314.1"/>
    </source>
</evidence>
<accession>A0A0L6JKK5</accession>
<evidence type="ECO:0000313" key="2">
    <source>
        <dbReference type="Proteomes" id="UP000036923"/>
    </source>
</evidence>
<dbReference type="AlphaFoldDB" id="A0A0L6JKK5"/>
<dbReference type="InterPro" id="IPR008983">
    <property type="entry name" value="Tumour_necrosis_fac-like_dom"/>
</dbReference>
<dbReference type="SUPFAM" id="SSF49842">
    <property type="entry name" value="TNF-like"/>
    <property type="match status" value="1"/>
</dbReference>
<sequence>MSSLTTNLGLKKPDGTDLFFKREDYNSNLDKIDEAINNIITLPNVKVKASGTTVPISYNNGVGIYVPWTGTDYDTHGMFDISQPDCITCKVAGKYRISASVDIDIVMKDSNYRIKTQLIMTRGTTNTILNIDYDPEFNTTIYQTVSASVQLNVNDIIRVRVSPERDYNGFSLFRGTNNPMYFCAECFELT</sequence>
<comment type="caution">
    <text evidence="1">The sequence shown here is derived from an EMBL/GenBank/DDBJ whole genome shotgun (WGS) entry which is preliminary data.</text>
</comment>
<reference evidence="2" key="1">
    <citation type="submission" date="2015-07" db="EMBL/GenBank/DDBJ databases">
        <title>Near-Complete Genome Sequence of the Cellulolytic Bacterium Bacteroides (Pseudobacteroides) cellulosolvens ATCC 35603.</title>
        <authorList>
            <person name="Dassa B."/>
            <person name="Utturkar S.M."/>
            <person name="Klingeman D.M."/>
            <person name="Hurt R.A."/>
            <person name="Keller M."/>
            <person name="Xu J."/>
            <person name="Reddy Y.H.K."/>
            <person name="Borovok I."/>
            <person name="Grinberg I.R."/>
            <person name="Lamed R."/>
            <person name="Zhivin O."/>
            <person name="Bayer E.A."/>
            <person name="Brown S.D."/>
        </authorList>
    </citation>
    <scope>NUCLEOTIDE SEQUENCE [LARGE SCALE GENOMIC DNA]</scope>
    <source>
        <strain evidence="2">DSM 2933</strain>
    </source>
</reference>
<dbReference type="STRING" id="398512.Bccel_1576"/>
<gene>
    <name evidence="1" type="ORF">Bccel_1576</name>
</gene>
<name>A0A0L6JKK5_9FIRM</name>
<dbReference type="EMBL" id="LGTC01000001">
    <property type="protein sequence ID" value="KNY26314.1"/>
    <property type="molecule type" value="Genomic_DNA"/>
</dbReference>
<protein>
    <submittedName>
        <fullName evidence="1">Uncharacterized protein</fullName>
    </submittedName>
</protein>
<dbReference type="Proteomes" id="UP000036923">
    <property type="component" value="Unassembled WGS sequence"/>
</dbReference>
<keyword evidence="2" id="KW-1185">Reference proteome</keyword>
<dbReference type="RefSeq" id="WP_036942410.1">
    <property type="nucleotide sequence ID" value="NZ_JQKC01000018.1"/>
</dbReference>
<organism evidence="1 2">
    <name type="scientific">Pseudobacteroides cellulosolvens ATCC 35603 = DSM 2933</name>
    <dbReference type="NCBI Taxonomy" id="398512"/>
    <lineage>
        <taxon>Bacteria</taxon>
        <taxon>Bacillati</taxon>
        <taxon>Bacillota</taxon>
        <taxon>Clostridia</taxon>
        <taxon>Eubacteriales</taxon>
        <taxon>Oscillospiraceae</taxon>
        <taxon>Pseudobacteroides</taxon>
    </lineage>
</organism>
<dbReference type="OrthoDB" id="1809664at2"/>
<dbReference type="Gene3D" id="2.60.120.40">
    <property type="match status" value="1"/>
</dbReference>